<dbReference type="EMBL" id="CABPRV010000011">
    <property type="protein sequence ID" value="VVE39299.1"/>
    <property type="molecule type" value="Genomic_DNA"/>
</dbReference>
<name>A0ABY6W8F1_9BURK</name>
<keyword evidence="2" id="KW-1185">Reference proteome</keyword>
<organism evidence="1 2">
    <name type="scientific">Pandoraea capi</name>
    <dbReference type="NCBI Taxonomy" id="2508286"/>
    <lineage>
        <taxon>Bacteria</taxon>
        <taxon>Pseudomonadati</taxon>
        <taxon>Pseudomonadota</taxon>
        <taxon>Betaproteobacteria</taxon>
        <taxon>Burkholderiales</taxon>
        <taxon>Burkholderiaceae</taxon>
        <taxon>Pandoraea</taxon>
    </lineage>
</organism>
<evidence type="ECO:0000313" key="1">
    <source>
        <dbReference type="EMBL" id="VVE39299.1"/>
    </source>
</evidence>
<dbReference type="Proteomes" id="UP000366065">
    <property type="component" value="Unassembled WGS sequence"/>
</dbReference>
<dbReference type="InterPro" id="IPR035074">
    <property type="entry name" value="EspA/CesA-like"/>
</dbReference>
<gene>
    <name evidence="1" type="ORF">PCA20602_04078</name>
</gene>
<evidence type="ECO:0000313" key="2">
    <source>
        <dbReference type="Proteomes" id="UP000366065"/>
    </source>
</evidence>
<dbReference type="RefSeq" id="WP_150722746.1">
    <property type="nucleotide sequence ID" value="NZ_CABPRV010000011.1"/>
</dbReference>
<protein>
    <submittedName>
        <fullName evidence="1">Uncharacterized protein</fullName>
    </submittedName>
</protein>
<accession>A0ABY6W8F1</accession>
<sequence>MIYRHQGQASRMYFHAPGVSGTASLPSAVSRSDDPLLSTIAVADGRLSDLQTQANAWLANAQARMAVAREAGAFVASVAAMEKRVSAGGSPQQLPQPLRDFAVRHGLVASHAAEASFDAVGLQSLGAKLQSLAANDGASSTSAQIELKRLVTRYDNTLTLYNAVVSKLGEIMKRLVSSI</sequence>
<proteinExistence type="predicted"/>
<comment type="caution">
    <text evidence="1">The sequence shown here is derived from an EMBL/GenBank/DDBJ whole genome shotgun (WGS) entry which is preliminary data.</text>
</comment>
<dbReference type="SUPFAM" id="SSF116927">
    <property type="entry name" value="EspA/CesA-like"/>
    <property type="match status" value="1"/>
</dbReference>
<reference evidence="1 2" key="1">
    <citation type="submission" date="2019-08" db="EMBL/GenBank/DDBJ databases">
        <authorList>
            <person name="Peeters C."/>
        </authorList>
    </citation>
    <scope>NUCLEOTIDE SEQUENCE [LARGE SCALE GENOMIC DNA]</scope>
    <source>
        <strain evidence="1 2">LMG 20602</strain>
    </source>
</reference>